<dbReference type="EMBL" id="BAAAOA010000046">
    <property type="protein sequence ID" value="GAA1771887.1"/>
    <property type="molecule type" value="Genomic_DNA"/>
</dbReference>
<sequence>MRWPWQRKEQDPAPVTPSGRSSAASSAGPPAAPPRQPAEPVPSPAGWAFLPPLQRTVGDLATTTAPHRFPDQLPTRTNPSFTAAMSHLISAEAPPGVIDLDGPDADPATGGSGSAARPVDMPLPPPRAPRGAWGSRPVQRLTGSGNTAQRSLTSAPEVDLGVLEVPVVHGTGTTASPDAPDAPAPPESSGAAQEGQDAEAGPEPGDVPAGVPSADPPPTGAPVAVSTRESAVPEAAPAGSSAPGSAPAGVPGPGSTRSGTEPQGRTSPPLPLQRRVPEPPGDPSRSVLGNTLGNTLGSTPGSTFDGTATSVPLPAGPPLQRSTGATGTGDAPLSAPSRRPSAPSSRRLGLGRPWPDPVGSPAGPSADGTGPPAVQRAPGSPECAPAPAQETPVGDDAPGRSSPDAPGPRAVVFTQPMVSRTTGAPEVPRAEQAEDRDSASTGMPEPDLRAAFADPPRFAGRQTPDPRRAEALPVVSRAVATPGIGSAVATPVMEGAGRVLGAVPAEPDDPRAQPRAAGAEPAAAAPRNGYPRPDRGPAVLGPAPATVQRGTGHGTAGTVERAVSAEETPADLGSPAARDVPAPTAGAVPHALLHTTAPDLPSTGSSDDHPERRSVPAPPGRDRPADPPVVSRSAAWQGPGTGVGAGAVAGGRSAGTGAAPESSGAAVDSTSTGPGETGAEPAAVDSAQAESTGSGPVAARASAPEPLSSAPVLSGSTALLRSTTSAFGSAEVVPEEPGAVGRPVPVSPVQRRTASHGPPAVGPASEAARSASPSPSPQRLRASALSGPGRPLGLRPPSSLPVVSRSVGDAADPRAAGTSSSREFLAGGSAAPTAPTVLPASPTPTAQRTPGPGPTTPSAASSLPAAPGFLDPVLSLPRGPETAPVLGAEGWTPRPAGGGRADEAPWAGSPVLSAHTGPASVPAGTPGLSSSPSGTLPAAVGSLQRSALHPAAPVPPPASPGPPTRPQPAPAPGVVAGEVARADQDVHRGPGGPPAAARADPVAMRLASTPPHPSRPGRAAGPAAAPGPGAPAGVPAVQRADGETFSAPEATGPVPTAAESGPTSAASVPAPTPAADEEMSQEQVDELAKRLVGPIVRRIKADMLLDRERRGLRIDAS</sequence>
<feature type="compositionally biased region" description="Low complexity" evidence="1">
    <location>
        <begin position="331"/>
        <end position="348"/>
    </location>
</feature>
<gene>
    <name evidence="2" type="ORF">GCM10009767_32260</name>
</gene>
<feature type="compositionally biased region" description="Low complexity" evidence="1">
    <location>
        <begin position="922"/>
        <end position="939"/>
    </location>
</feature>
<evidence type="ECO:0000256" key="1">
    <source>
        <dbReference type="SAM" id="MobiDB-lite"/>
    </source>
</evidence>
<feature type="compositionally biased region" description="Low complexity" evidence="1">
    <location>
        <begin position="229"/>
        <end position="255"/>
    </location>
</feature>
<feature type="region of interest" description="Disordered" evidence="1">
    <location>
        <begin position="1"/>
        <end position="79"/>
    </location>
</feature>
<feature type="compositionally biased region" description="Basic and acidic residues" evidence="1">
    <location>
        <begin position="1"/>
        <end position="11"/>
    </location>
</feature>
<reference evidence="2 3" key="1">
    <citation type="journal article" date="2019" name="Int. J. Syst. Evol. Microbiol.">
        <title>The Global Catalogue of Microorganisms (GCM) 10K type strain sequencing project: providing services to taxonomists for standard genome sequencing and annotation.</title>
        <authorList>
            <consortium name="The Broad Institute Genomics Platform"/>
            <consortium name="The Broad Institute Genome Sequencing Center for Infectious Disease"/>
            <person name="Wu L."/>
            <person name="Ma J."/>
        </authorList>
    </citation>
    <scope>NUCLEOTIDE SEQUENCE [LARGE SCALE GENOMIC DNA]</scope>
    <source>
        <strain evidence="2 3">JCM 14735</strain>
    </source>
</reference>
<feature type="compositionally biased region" description="Acidic residues" evidence="1">
    <location>
        <begin position="1075"/>
        <end position="1085"/>
    </location>
</feature>
<accession>A0ABN2L1N5</accession>
<feature type="compositionally biased region" description="Low complexity" evidence="1">
    <location>
        <begin position="17"/>
        <end position="29"/>
    </location>
</feature>
<evidence type="ECO:0008006" key="4">
    <source>
        <dbReference type="Google" id="ProtNLM"/>
    </source>
</evidence>
<feature type="compositionally biased region" description="Pro residues" evidence="1">
    <location>
        <begin position="952"/>
        <end position="971"/>
    </location>
</feature>
<proteinExistence type="predicted"/>
<feature type="compositionally biased region" description="Low complexity" evidence="1">
    <location>
        <begin position="763"/>
        <end position="808"/>
    </location>
</feature>
<evidence type="ECO:0000313" key="3">
    <source>
        <dbReference type="Proteomes" id="UP001501204"/>
    </source>
</evidence>
<feature type="region of interest" description="Disordered" evidence="1">
    <location>
        <begin position="92"/>
        <end position="473"/>
    </location>
</feature>
<protein>
    <recommendedName>
        <fullName evidence="4">Syndecan 1</fullName>
    </recommendedName>
</protein>
<feature type="compositionally biased region" description="Pro residues" evidence="1">
    <location>
        <begin position="30"/>
        <end position="43"/>
    </location>
</feature>
<comment type="caution">
    <text evidence="2">The sequence shown here is derived from an EMBL/GenBank/DDBJ whole genome shotgun (WGS) entry which is preliminary data.</text>
</comment>
<name>A0ABN2L1N5_9MICC</name>
<feature type="compositionally biased region" description="Basic and acidic residues" evidence="1">
    <location>
        <begin position="428"/>
        <end position="438"/>
    </location>
</feature>
<dbReference type="Proteomes" id="UP001501204">
    <property type="component" value="Unassembled WGS sequence"/>
</dbReference>
<feature type="compositionally biased region" description="Polar residues" evidence="1">
    <location>
        <begin position="714"/>
        <end position="727"/>
    </location>
</feature>
<organism evidence="2 3">
    <name type="scientific">Kocuria aegyptia</name>
    <dbReference type="NCBI Taxonomy" id="330943"/>
    <lineage>
        <taxon>Bacteria</taxon>
        <taxon>Bacillati</taxon>
        <taxon>Actinomycetota</taxon>
        <taxon>Actinomycetes</taxon>
        <taxon>Micrococcales</taxon>
        <taxon>Micrococcaceae</taxon>
        <taxon>Kocuria</taxon>
    </lineage>
</organism>
<feature type="compositionally biased region" description="Polar residues" evidence="1">
    <location>
        <begin position="141"/>
        <end position="154"/>
    </location>
</feature>
<feature type="compositionally biased region" description="Low complexity" evidence="1">
    <location>
        <begin position="513"/>
        <end position="527"/>
    </location>
</feature>
<feature type="compositionally biased region" description="Gly residues" evidence="1">
    <location>
        <begin position="639"/>
        <end position="654"/>
    </location>
</feature>
<feature type="compositionally biased region" description="Low complexity" evidence="1">
    <location>
        <begin position="843"/>
        <end position="868"/>
    </location>
</feature>
<feature type="compositionally biased region" description="Low complexity" evidence="1">
    <location>
        <begin position="1016"/>
        <end position="1039"/>
    </location>
</feature>
<feature type="compositionally biased region" description="Basic and acidic residues" evidence="1">
    <location>
        <begin position="606"/>
        <end position="625"/>
    </location>
</feature>
<feature type="region of interest" description="Disordered" evidence="1">
    <location>
        <begin position="499"/>
        <end position="1085"/>
    </location>
</feature>
<keyword evidence="3" id="KW-1185">Reference proteome</keyword>
<feature type="compositionally biased region" description="Low complexity" evidence="1">
    <location>
        <begin position="187"/>
        <end position="201"/>
    </location>
</feature>
<feature type="compositionally biased region" description="Polar residues" evidence="1">
    <location>
        <begin position="287"/>
        <end position="310"/>
    </location>
</feature>
<feature type="compositionally biased region" description="Polar residues" evidence="1">
    <location>
        <begin position="256"/>
        <end position="266"/>
    </location>
</feature>
<evidence type="ECO:0000313" key="2">
    <source>
        <dbReference type="EMBL" id="GAA1771887.1"/>
    </source>
</evidence>